<organism evidence="2 3">
    <name type="scientific">Candidatus Methanoperedens nitratireducens</name>
    <dbReference type="NCBI Taxonomy" id="1392998"/>
    <lineage>
        <taxon>Archaea</taxon>
        <taxon>Methanobacteriati</taxon>
        <taxon>Methanobacteriota</taxon>
        <taxon>Stenosarchaea group</taxon>
        <taxon>Methanomicrobia</taxon>
        <taxon>Methanosarcinales</taxon>
        <taxon>ANME-2 cluster</taxon>
        <taxon>Candidatus Methanoperedentaceae</taxon>
        <taxon>Candidatus Methanoperedens</taxon>
    </lineage>
</organism>
<dbReference type="AlphaFoldDB" id="A0A0N8KRJ2"/>
<protein>
    <recommendedName>
        <fullName evidence="1">DUF4357 domain-containing protein</fullName>
    </recommendedName>
</protein>
<evidence type="ECO:0000313" key="2">
    <source>
        <dbReference type="EMBL" id="KPQ45090.1"/>
    </source>
</evidence>
<evidence type="ECO:0000259" key="1">
    <source>
        <dbReference type="Pfam" id="PF14267"/>
    </source>
</evidence>
<dbReference type="Proteomes" id="UP000050360">
    <property type="component" value="Unassembled WGS sequence"/>
</dbReference>
<accession>A0A0N8KRJ2</accession>
<reference evidence="2 3" key="1">
    <citation type="submission" date="2015-09" db="EMBL/GenBank/DDBJ databases">
        <title>A metagenomics-based metabolic model of nitrate-dependent anaerobic oxidation of methane by Methanoperedens-like archaea.</title>
        <authorList>
            <person name="Arshad A."/>
            <person name="Speth D.R."/>
            <person name="De Graaf R.M."/>
            <person name="Op Den Camp H.J."/>
            <person name="Jetten M.S."/>
            <person name="Welte C.U."/>
        </authorList>
    </citation>
    <scope>NUCLEOTIDE SEQUENCE [LARGE SCALE GENOMIC DNA]</scope>
</reference>
<dbReference type="EMBL" id="LKCM01000026">
    <property type="protein sequence ID" value="KPQ45090.1"/>
    <property type="molecule type" value="Genomic_DNA"/>
</dbReference>
<name>A0A0N8KRJ2_9EURY</name>
<feature type="domain" description="DUF4357" evidence="1">
    <location>
        <begin position="11"/>
        <end position="58"/>
    </location>
</feature>
<sequence length="65" mass="7350">MPESFKKKRAQIINEKIVIDFEFNQDYLFSSPSTAAAVVMGRSANGLKEWKLKDGSNLGENEQKD</sequence>
<dbReference type="InterPro" id="IPR025579">
    <property type="entry name" value="DUF4357"/>
</dbReference>
<dbReference type="Pfam" id="PF14267">
    <property type="entry name" value="DUF4357"/>
    <property type="match status" value="1"/>
</dbReference>
<proteinExistence type="predicted"/>
<dbReference type="PATRIC" id="fig|1719120.3.peg.341"/>
<gene>
    <name evidence="2" type="ORF">MPEBLZ_00312</name>
</gene>
<comment type="caution">
    <text evidence="2">The sequence shown here is derived from an EMBL/GenBank/DDBJ whole genome shotgun (WGS) entry which is preliminary data.</text>
</comment>
<evidence type="ECO:0000313" key="3">
    <source>
        <dbReference type="Proteomes" id="UP000050360"/>
    </source>
</evidence>